<evidence type="ECO:0000313" key="3">
    <source>
        <dbReference type="Proteomes" id="UP001055940"/>
    </source>
</evidence>
<keyword evidence="1" id="KW-0175">Coiled coil</keyword>
<keyword evidence="3" id="KW-1185">Reference proteome</keyword>
<protein>
    <recommendedName>
        <fullName evidence="4">DUF3732 domain-containing protein</fullName>
    </recommendedName>
</protein>
<evidence type="ECO:0000256" key="1">
    <source>
        <dbReference type="SAM" id="Coils"/>
    </source>
</evidence>
<feature type="coiled-coil region" evidence="1">
    <location>
        <begin position="199"/>
        <end position="226"/>
    </location>
</feature>
<sequence>MTFQISAISIYNEAGRVRTVPFKPGKLNIITGDSRRGKSALLNIVDYCLASTDYVIKGAALRNFVQAFAVTLVKGQHQLFVARPAPAGKSATTTTMCVISQALGAPPPTQAELRFSTPLDIAKDILSEFSGIDRTVRIPAVRSAAPIPPSVRHALFFCLQKQNEIANPDLLFHSQGEEFRPATIRAMIPYFLGAVDPEQVLLENRLRLLRQELSHMEAAVAAARSLSSASGQALALVTEAVEAGLLEPLPREEMTADTALEHLHQAITDSTPTHTPDTGEDPVAILIEQRRELRQRHGRARARIANLKQAARENRDFLDQAAEQHARLATLGLFTPSSAGEQESR</sequence>
<dbReference type="EMBL" id="CP099837">
    <property type="protein sequence ID" value="USY18696.1"/>
    <property type="molecule type" value="Genomic_DNA"/>
</dbReference>
<name>A0ABY5D4M5_9ACTN</name>
<accession>A0ABY5D4M5</accession>
<evidence type="ECO:0000313" key="2">
    <source>
        <dbReference type="EMBL" id="USY18696.1"/>
    </source>
</evidence>
<reference evidence="2" key="1">
    <citation type="submission" date="2022-06" db="EMBL/GenBank/DDBJ databases">
        <authorList>
            <person name="Ping M."/>
        </authorList>
    </citation>
    <scope>NUCLEOTIDE SEQUENCE</scope>
    <source>
        <strain evidence="2">JCM11759T</strain>
    </source>
</reference>
<evidence type="ECO:0008006" key="4">
    <source>
        <dbReference type="Google" id="ProtNLM"/>
    </source>
</evidence>
<organism evidence="2 3">
    <name type="scientific">Nocardiopsis exhalans</name>
    <dbReference type="NCBI Taxonomy" id="163604"/>
    <lineage>
        <taxon>Bacteria</taxon>
        <taxon>Bacillati</taxon>
        <taxon>Actinomycetota</taxon>
        <taxon>Actinomycetes</taxon>
        <taxon>Streptosporangiales</taxon>
        <taxon>Nocardiopsidaceae</taxon>
        <taxon>Nocardiopsis</taxon>
    </lineage>
</organism>
<dbReference type="Proteomes" id="UP001055940">
    <property type="component" value="Chromosome"/>
</dbReference>
<dbReference type="RefSeq" id="WP_254418061.1">
    <property type="nucleotide sequence ID" value="NZ_BAAAJB010000090.1"/>
</dbReference>
<proteinExistence type="predicted"/>
<gene>
    <name evidence="2" type="ORF">NE857_25910</name>
</gene>